<sequence length="503" mass="55257">TCSGLASPTSRRTEAHPPKSPPSRAERFQHVADQSHGRPHRQSEAAVQFPERRAVRLVEGGDPILHPAAHVDAAGRESVAVHPPPAVRAHPQAGGAQPLRQGLLEAVGDPVAPLPRGPAQVRARRRRRLGHTRDEDGESQGGTGDALRRAGPVVQGRHGGRGRGRRRGRARRDAGGARVRARLRREGPAVAGRADRRAHAEAAAGRRDRPVVPEKFAGQEGPERSVPGLCERGDDAPPRLQARGEGGIRRLAESAHICQEIQSGPYKGLNQNDSAVKVATTVHSYFNFLEERVEEGELSYNEVHPPHLLETLKQADLYSVGVTQTMYSGWRHQAKAEKTYNEIVDMTSIGCRRSDITTESSMKLYTSFFDQSTEMSPLEQAYVMGERLPSDPSKPLRRSTRPCEKVSGPDKDLRSFDESGFILKAASRGINIRKTSSRKREEEANLSKFSGHPVPAGFEQINEDLYARKDNKFMVFNGPGVESWVSPPQPVTKTKSIDITDLK</sequence>
<accession>K0SVU0</accession>
<evidence type="ECO:0000313" key="3">
    <source>
        <dbReference type="Proteomes" id="UP000266841"/>
    </source>
</evidence>
<feature type="compositionally biased region" description="Basic and acidic residues" evidence="1">
    <location>
        <begin position="24"/>
        <end position="36"/>
    </location>
</feature>
<reference evidence="2 3" key="1">
    <citation type="journal article" date="2012" name="Genome Biol.">
        <title>Genome and low-iron response of an oceanic diatom adapted to chronic iron limitation.</title>
        <authorList>
            <person name="Lommer M."/>
            <person name="Specht M."/>
            <person name="Roy A.S."/>
            <person name="Kraemer L."/>
            <person name="Andreson R."/>
            <person name="Gutowska M.A."/>
            <person name="Wolf J."/>
            <person name="Bergner S.V."/>
            <person name="Schilhabel M.B."/>
            <person name="Klostermeier U.C."/>
            <person name="Beiko R.G."/>
            <person name="Rosenstiel P."/>
            <person name="Hippler M."/>
            <person name="Laroche J."/>
        </authorList>
    </citation>
    <scope>NUCLEOTIDE SEQUENCE [LARGE SCALE GENOMIC DNA]</scope>
    <source>
        <strain evidence="2 3">CCMP1005</strain>
    </source>
</reference>
<protein>
    <submittedName>
        <fullName evidence="2">Uncharacterized protein</fullName>
    </submittedName>
</protein>
<feature type="region of interest" description="Disordered" evidence="1">
    <location>
        <begin position="484"/>
        <end position="503"/>
    </location>
</feature>
<name>K0SVU0_THAOC</name>
<feature type="non-terminal residue" evidence="2">
    <location>
        <position position="1"/>
    </location>
</feature>
<comment type="caution">
    <text evidence="2">The sequence shown here is derived from an EMBL/GenBank/DDBJ whole genome shotgun (WGS) entry which is preliminary data.</text>
</comment>
<feature type="region of interest" description="Disordered" evidence="1">
    <location>
        <begin position="1"/>
        <end position="50"/>
    </location>
</feature>
<feature type="compositionally biased region" description="Basic and acidic residues" evidence="1">
    <location>
        <begin position="401"/>
        <end position="411"/>
    </location>
</feature>
<gene>
    <name evidence="2" type="ORF">THAOC_17037</name>
</gene>
<feature type="compositionally biased region" description="Basic residues" evidence="1">
    <location>
        <begin position="158"/>
        <end position="170"/>
    </location>
</feature>
<feature type="region of interest" description="Disordered" evidence="1">
    <location>
        <begin position="387"/>
        <end position="411"/>
    </location>
</feature>
<feature type="region of interest" description="Disordered" evidence="1">
    <location>
        <begin position="108"/>
        <end position="240"/>
    </location>
</feature>
<dbReference type="OrthoDB" id="405996at2759"/>
<proteinExistence type="predicted"/>
<feature type="compositionally biased region" description="Basic and acidic residues" evidence="1">
    <location>
        <begin position="193"/>
        <end position="212"/>
    </location>
</feature>
<evidence type="ECO:0000256" key="1">
    <source>
        <dbReference type="SAM" id="MobiDB-lite"/>
    </source>
</evidence>
<dbReference type="AlphaFoldDB" id="K0SVU0"/>
<organism evidence="2 3">
    <name type="scientific">Thalassiosira oceanica</name>
    <name type="common">Marine diatom</name>
    <dbReference type="NCBI Taxonomy" id="159749"/>
    <lineage>
        <taxon>Eukaryota</taxon>
        <taxon>Sar</taxon>
        <taxon>Stramenopiles</taxon>
        <taxon>Ochrophyta</taxon>
        <taxon>Bacillariophyta</taxon>
        <taxon>Coscinodiscophyceae</taxon>
        <taxon>Thalassiosirophycidae</taxon>
        <taxon>Thalassiosirales</taxon>
        <taxon>Thalassiosiraceae</taxon>
        <taxon>Thalassiosira</taxon>
    </lineage>
</organism>
<dbReference type="Proteomes" id="UP000266841">
    <property type="component" value="Unassembled WGS sequence"/>
</dbReference>
<dbReference type="EMBL" id="AGNL01018943">
    <property type="protein sequence ID" value="EJK62362.1"/>
    <property type="molecule type" value="Genomic_DNA"/>
</dbReference>
<feature type="compositionally biased region" description="Polar residues" evidence="1">
    <location>
        <begin position="1"/>
        <end position="10"/>
    </location>
</feature>
<keyword evidence="3" id="KW-1185">Reference proteome</keyword>
<evidence type="ECO:0000313" key="2">
    <source>
        <dbReference type="EMBL" id="EJK62362.1"/>
    </source>
</evidence>